<feature type="active site" description="Proton acceptor" evidence="8">
    <location>
        <position position="135"/>
    </location>
</feature>
<dbReference type="SUPFAM" id="SSF51161">
    <property type="entry name" value="Trimeric LpxA-like enzymes"/>
    <property type="match status" value="1"/>
</dbReference>
<evidence type="ECO:0000256" key="4">
    <source>
        <dbReference type="ARBA" id="ARBA00022737"/>
    </source>
</evidence>
<evidence type="ECO:0000256" key="9">
    <source>
        <dbReference type="PIRSR" id="PIRSR620019-2"/>
    </source>
</evidence>
<dbReference type="GO" id="GO:0019877">
    <property type="term" value="P:diaminopimelate biosynthetic process"/>
    <property type="evidence" value="ECO:0007669"/>
    <property type="project" value="UniProtKB-KW"/>
</dbReference>
<dbReference type="Pfam" id="PF17836">
    <property type="entry name" value="PglD_N"/>
    <property type="match status" value="1"/>
</dbReference>
<keyword evidence="2" id="KW-0028">Amino-acid biosynthesis</keyword>
<dbReference type="NCBIfam" id="TIGR03570">
    <property type="entry name" value="NeuD_NnaD"/>
    <property type="match status" value="1"/>
</dbReference>
<name>A0A1H4DB09_9FLAO</name>
<proteinExistence type="inferred from homology"/>
<dbReference type="InterPro" id="IPR020019">
    <property type="entry name" value="AcTrfase_PglD-like"/>
</dbReference>
<feature type="binding site" evidence="9">
    <location>
        <position position="68"/>
    </location>
    <ligand>
        <name>substrate</name>
    </ligand>
</feature>
<evidence type="ECO:0000256" key="3">
    <source>
        <dbReference type="ARBA" id="ARBA00022679"/>
    </source>
</evidence>
<evidence type="ECO:0000256" key="7">
    <source>
        <dbReference type="ARBA" id="ARBA00023315"/>
    </source>
</evidence>
<organism evidence="11 12">
    <name type="scientific">Psychroflexus halocasei</name>
    <dbReference type="NCBI Taxonomy" id="908615"/>
    <lineage>
        <taxon>Bacteria</taxon>
        <taxon>Pseudomonadati</taxon>
        <taxon>Bacteroidota</taxon>
        <taxon>Flavobacteriia</taxon>
        <taxon>Flavobacteriales</taxon>
        <taxon>Flavobacteriaceae</taxon>
        <taxon>Psychroflexus</taxon>
    </lineage>
</organism>
<dbReference type="RefSeq" id="WP_093245338.1">
    <property type="nucleotide sequence ID" value="NZ_FNQF01000010.1"/>
</dbReference>
<protein>
    <submittedName>
        <fullName evidence="11">Sugar O-acyltransferase, sialic acid O-acetyltransferase NeuD family</fullName>
    </submittedName>
</protein>
<keyword evidence="12" id="KW-1185">Reference proteome</keyword>
<dbReference type="InterPro" id="IPR001451">
    <property type="entry name" value="Hexapep"/>
</dbReference>
<dbReference type="STRING" id="908615.SAMN05421540_11048"/>
<dbReference type="AlphaFoldDB" id="A0A1H4DB09"/>
<dbReference type="Gene3D" id="2.160.10.10">
    <property type="entry name" value="Hexapeptide repeat proteins"/>
    <property type="match status" value="2"/>
</dbReference>
<dbReference type="PANTHER" id="PTHR43300:SF10">
    <property type="entry name" value="2,3,4,5-TETRAHYDROPYRIDINE-2,6-DICARBOXYLATE N-ACETYLTRANSFERASE"/>
    <property type="match status" value="1"/>
</dbReference>
<evidence type="ECO:0000256" key="5">
    <source>
        <dbReference type="ARBA" id="ARBA00022915"/>
    </source>
</evidence>
<dbReference type="PANTHER" id="PTHR43300">
    <property type="entry name" value="ACETYLTRANSFERASE"/>
    <property type="match status" value="1"/>
</dbReference>
<dbReference type="InterPro" id="IPR050179">
    <property type="entry name" value="Trans_hexapeptide_repeat"/>
</dbReference>
<keyword evidence="3 11" id="KW-0808">Transferase</keyword>
<dbReference type="EMBL" id="FNQF01000010">
    <property type="protein sequence ID" value="SEA69983.1"/>
    <property type="molecule type" value="Genomic_DNA"/>
</dbReference>
<reference evidence="11 12" key="1">
    <citation type="submission" date="2016-10" db="EMBL/GenBank/DDBJ databases">
        <authorList>
            <person name="de Groot N.N."/>
        </authorList>
    </citation>
    <scope>NUCLEOTIDE SEQUENCE [LARGE SCALE GENOMIC DNA]</scope>
    <source>
        <strain evidence="11 12">DSM 23581</strain>
    </source>
</reference>
<dbReference type="Gene3D" id="3.40.50.20">
    <property type="match status" value="1"/>
</dbReference>
<dbReference type="CDD" id="cd03360">
    <property type="entry name" value="LbH_AT_putative"/>
    <property type="match status" value="1"/>
</dbReference>
<feature type="domain" description="PglD N-terminal" evidence="10">
    <location>
        <begin position="2"/>
        <end position="79"/>
    </location>
</feature>
<sequence>MLIVGAKGFAKEVLQSLNSSELEQLAFYDDVTKNAPELLYGKYPILKTKTEAQDFFTSSSNKFTLGIGNSKIRYKLYKQFKDLGGVLQSTVSSETNIGKYSTIKEGCNILSGVHISNDVLIGKGSLIYYNVIITHDVKIGDFVELSPACKLLGRVNIGDYVQIGSGAIILPNLSIGVGAVVGAGAVVTKDVPSNSVVVGNPAKRIK</sequence>
<dbReference type="Proteomes" id="UP000198820">
    <property type="component" value="Unassembled WGS sequence"/>
</dbReference>
<evidence type="ECO:0000256" key="2">
    <source>
        <dbReference type="ARBA" id="ARBA00022605"/>
    </source>
</evidence>
<evidence type="ECO:0000256" key="1">
    <source>
        <dbReference type="ARBA" id="ARBA00007274"/>
    </source>
</evidence>
<dbReference type="PROSITE" id="PS00101">
    <property type="entry name" value="HEXAPEP_TRANSFERASES"/>
    <property type="match status" value="1"/>
</dbReference>
<dbReference type="GO" id="GO:0009085">
    <property type="term" value="P:lysine biosynthetic process"/>
    <property type="evidence" value="ECO:0007669"/>
    <property type="project" value="UniProtKB-KW"/>
</dbReference>
<evidence type="ECO:0000259" key="10">
    <source>
        <dbReference type="Pfam" id="PF17836"/>
    </source>
</evidence>
<dbReference type="Pfam" id="PF00132">
    <property type="entry name" value="Hexapep"/>
    <property type="match status" value="1"/>
</dbReference>
<accession>A0A1H4DB09</accession>
<evidence type="ECO:0000256" key="8">
    <source>
        <dbReference type="PIRSR" id="PIRSR620019-1"/>
    </source>
</evidence>
<dbReference type="InterPro" id="IPR041561">
    <property type="entry name" value="PglD_N"/>
</dbReference>
<comment type="similarity">
    <text evidence="1">Belongs to the transferase hexapeptide repeat family.</text>
</comment>
<evidence type="ECO:0000313" key="12">
    <source>
        <dbReference type="Proteomes" id="UP000198820"/>
    </source>
</evidence>
<keyword evidence="6" id="KW-0457">Lysine biosynthesis</keyword>
<evidence type="ECO:0000313" key="11">
    <source>
        <dbReference type="EMBL" id="SEA69983.1"/>
    </source>
</evidence>
<gene>
    <name evidence="11" type="ORF">SAMN05421540_11048</name>
</gene>
<dbReference type="InterPro" id="IPR018357">
    <property type="entry name" value="Hexapep_transf_CS"/>
</dbReference>
<keyword evidence="7 11" id="KW-0012">Acyltransferase</keyword>
<keyword evidence="4" id="KW-0677">Repeat</keyword>
<feature type="site" description="Increases basicity of active site His" evidence="8">
    <location>
        <position position="136"/>
    </location>
</feature>
<dbReference type="InterPro" id="IPR011004">
    <property type="entry name" value="Trimer_LpxA-like_sf"/>
</dbReference>
<evidence type="ECO:0000256" key="6">
    <source>
        <dbReference type="ARBA" id="ARBA00023154"/>
    </source>
</evidence>
<keyword evidence="5" id="KW-0220">Diaminopimelate biosynthesis</keyword>
<dbReference type="GO" id="GO:0016746">
    <property type="term" value="F:acyltransferase activity"/>
    <property type="evidence" value="ECO:0007669"/>
    <property type="project" value="UniProtKB-KW"/>
</dbReference>